<keyword evidence="4" id="KW-1185">Reference proteome</keyword>
<dbReference type="PANTHER" id="PTHR12169">
    <property type="entry name" value="ATPASE N2B"/>
    <property type="match status" value="1"/>
</dbReference>
<gene>
    <name evidence="3" type="ORF">Megvenef_00833</name>
</gene>
<dbReference type="Proteomes" id="UP001291687">
    <property type="component" value="Unassembled WGS sequence"/>
</dbReference>
<comment type="caution">
    <text evidence="3">The sequence shown here is derived from an EMBL/GenBank/DDBJ whole genome shotgun (WGS) entry which is preliminary data.</text>
</comment>
<evidence type="ECO:0000256" key="2">
    <source>
        <dbReference type="ARBA" id="ARBA00022840"/>
    </source>
</evidence>
<organism evidence="3 4">
    <name type="scientific">Candidatus Megaera venefica</name>
    <dbReference type="NCBI Taxonomy" id="2055910"/>
    <lineage>
        <taxon>Bacteria</taxon>
        <taxon>Pseudomonadati</taxon>
        <taxon>Pseudomonadota</taxon>
        <taxon>Alphaproteobacteria</taxon>
        <taxon>Rickettsiales</taxon>
        <taxon>Rickettsiaceae</taxon>
        <taxon>Candidatus Megaera</taxon>
    </lineage>
</organism>
<keyword evidence="2" id="KW-0067">ATP-binding</keyword>
<dbReference type="InterPro" id="IPR005654">
    <property type="entry name" value="ATPase_AFG1-like"/>
</dbReference>
<sequence length="151" mass="17743">MIKNRILYPADRKTNAIIDKIKIGLCDKEELTEVNVNLFGRTLSFPQGHKNTLITNFKELFERSIGYADYVNLTEQFKIIVVESVRRINEDETDIATRFINFIDNAYFNKVVLFMEIECLPEEIYPFSKKKGEFIRTVSRLAEMNSDEYLQ</sequence>
<protein>
    <submittedName>
        <fullName evidence="3">ZapE-like AFG1-like ATPase C-terminal domain protein</fullName>
    </submittedName>
</protein>
<dbReference type="Pfam" id="PF03969">
    <property type="entry name" value="AFG1_ATPase"/>
    <property type="match status" value="1"/>
</dbReference>
<evidence type="ECO:0000313" key="4">
    <source>
        <dbReference type="Proteomes" id="UP001291687"/>
    </source>
</evidence>
<evidence type="ECO:0000313" key="3">
    <source>
        <dbReference type="EMBL" id="MEA0970864.1"/>
    </source>
</evidence>
<dbReference type="EMBL" id="JARJFB010000053">
    <property type="protein sequence ID" value="MEA0970864.1"/>
    <property type="molecule type" value="Genomic_DNA"/>
</dbReference>
<name>A0ABU5NCJ0_9RICK</name>
<keyword evidence="1" id="KW-0547">Nucleotide-binding</keyword>
<dbReference type="PANTHER" id="PTHR12169:SF6">
    <property type="entry name" value="AFG1-LIKE ATPASE"/>
    <property type="match status" value="1"/>
</dbReference>
<reference evidence="3 4" key="1">
    <citation type="submission" date="2023-03" db="EMBL/GenBank/DDBJ databases">
        <title>Host association and intracellularity evolved multiple times independently in the Rickettsiales.</title>
        <authorList>
            <person name="Castelli M."/>
            <person name="Nardi T."/>
            <person name="Gammuto L."/>
            <person name="Bellinzona G."/>
            <person name="Sabaneyeva E."/>
            <person name="Potekhin A."/>
            <person name="Serra V."/>
            <person name="Petroni G."/>
            <person name="Sassera D."/>
        </authorList>
    </citation>
    <scope>NUCLEOTIDE SEQUENCE [LARGE SCALE GENOMIC DNA]</scope>
    <source>
        <strain evidence="3 4">Sr 2-6</strain>
    </source>
</reference>
<proteinExistence type="predicted"/>
<accession>A0ABU5NCJ0</accession>
<evidence type="ECO:0000256" key="1">
    <source>
        <dbReference type="ARBA" id="ARBA00022741"/>
    </source>
</evidence>